<dbReference type="Proteomes" id="UP000694865">
    <property type="component" value="Unplaced"/>
</dbReference>
<evidence type="ECO:0000313" key="2">
    <source>
        <dbReference type="Proteomes" id="UP000694865"/>
    </source>
</evidence>
<keyword evidence="1" id="KW-0812">Transmembrane</keyword>
<keyword evidence="2" id="KW-1185">Reference proteome</keyword>
<accession>A0ABM0MIZ7</accession>
<reference evidence="3" key="1">
    <citation type="submission" date="2025-08" db="UniProtKB">
        <authorList>
            <consortium name="RefSeq"/>
        </authorList>
    </citation>
    <scope>IDENTIFICATION</scope>
    <source>
        <tissue evidence="3">Testes</tissue>
    </source>
</reference>
<name>A0ABM0MIZ7_SACKO</name>
<proteinExistence type="predicted"/>
<keyword evidence="1" id="KW-0472">Membrane</keyword>
<keyword evidence="1" id="KW-1133">Transmembrane helix</keyword>
<feature type="transmembrane region" description="Helical" evidence="1">
    <location>
        <begin position="81"/>
        <end position="107"/>
    </location>
</feature>
<sequence>MMTDTSEMYTIVTMNDPLVTTGRISPVTVDNKYTTVTDTEYTTANEGVITTVMRSTELTESNTTTIQATTRYMTVDDNEDVVIIVSVLVSLLVVTAVILLLVSYLLIRTRRRVKEQKVNELKKADTYKDVFEGEDIPAPNGQHVPYTEAHDSLKTEKETDRSSCIVSSHSLDEHSKCSNDTCHTQSSSLSNNADREADIITTVGGMVPVNFLPDVVSGDIHDEPSKIVDGENIPLNGGHLENAQSVIDILDAVIAGFDDQTVDIDVTTL</sequence>
<evidence type="ECO:0000313" key="3">
    <source>
        <dbReference type="RefSeq" id="XP_006819988.1"/>
    </source>
</evidence>
<evidence type="ECO:0000256" key="1">
    <source>
        <dbReference type="SAM" id="Phobius"/>
    </source>
</evidence>
<dbReference type="RefSeq" id="XP_006819988.1">
    <property type="nucleotide sequence ID" value="XM_006819925.1"/>
</dbReference>
<dbReference type="GeneID" id="102809007"/>
<protein>
    <submittedName>
        <fullName evidence="3">Uncharacterized protein LOC102809007</fullName>
    </submittedName>
</protein>
<organism evidence="2 3">
    <name type="scientific">Saccoglossus kowalevskii</name>
    <name type="common">Acorn worm</name>
    <dbReference type="NCBI Taxonomy" id="10224"/>
    <lineage>
        <taxon>Eukaryota</taxon>
        <taxon>Metazoa</taxon>
        <taxon>Hemichordata</taxon>
        <taxon>Enteropneusta</taxon>
        <taxon>Harrimaniidae</taxon>
        <taxon>Saccoglossus</taxon>
    </lineage>
</organism>
<gene>
    <name evidence="3" type="primary">LOC102809007</name>
</gene>